<accession>A0A428RLR8</accession>
<evidence type="ECO:0000313" key="2">
    <source>
        <dbReference type="EMBL" id="RSL78459.1"/>
    </source>
</evidence>
<keyword evidence="3" id="KW-1185">Reference proteome</keyword>
<dbReference type="AlphaFoldDB" id="A0A428RLR8"/>
<reference evidence="2 3" key="1">
    <citation type="submission" date="2017-06" db="EMBL/GenBank/DDBJ databases">
        <title>Comparative genomic analysis of Ambrosia Fusariam Clade fungi.</title>
        <authorList>
            <person name="Stajich J.E."/>
            <person name="Carrillo J."/>
            <person name="Kijimoto T."/>
            <person name="Eskalen A."/>
            <person name="O'Donnell K."/>
            <person name="Kasson M."/>
        </authorList>
    </citation>
    <scope>NUCLEOTIDE SEQUENCE [LARGE SCALE GENOMIC DNA]</scope>
    <source>
        <strain evidence="2 3">NRRL62579</strain>
    </source>
</reference>
<sequence length="88" mass="9764">MMGLGCRSSVVFGRALNQQDDGENEQSPHTHSLLSNTPPSKTPGHSESINDGSKICRRLRGLIANQKRDMSQTRPQYFPCFLDVSHPP</sequence>
<organism evidence="2 3">
    <name type="scientific">Fusarium oligoseptatum</name>
    <dbReference type="NCBI Taxonomy" id="2604345"/>
    <lineage>
        <taxon>Eukaryota</taxon>
        <taxon>Fungi</taxon>
        <taxon>Dikarya</taxon>
        <taxon>Ascomycota</taxon>
        <taxon>Pezizomycotina</taxon>
        <taxon>Sordariomycetes</taxon>
        <taxon>Hypocreomycetidae</taxon>
        <taxon>Hypocreales</taxon>
        <taxon>Nectriaceae</taxon>
        <taxon>Fusarium</taxon>
        <taxon>Fusarium solani species complex</taxon>
    </lineage>
</organism>
<protein>
    <submittedName>
        <fullName evidence="2">Uncharacterized protein</fullName>
    </submittedName>
</protein>
<evidence type="ECO:0000256" key="1">
    <source>
        <dbReference type="SAM" id="MobiDB-lite"/>
    </source>
</evidence>
<gene>
    <name evidence="2" type="ORF">CEP52_017628</name>
</gene>
<comment type="caution">
    <text evidence="2">The sequence shown here is derived from an EMBL/GenBank/DDBJ whole genome shotgun (WGS) entry which is preliminary data.</text>
</comment>
<dbReference type="EMBL" id="NKCK01000696">
    <property type="protein sequence ID" value="RSL78459.1"/>
    <property type="molecule type" value="Genomic_DNA"/>
</dbReference>
<feature type="compositionally biased region" description="Polar residues" evidence="1">
    <location>
        <begin position="25"/>
        <end position="51"/>
    </location>
</feature>
<name>A0A428RLR8_9HYPO</name>
<dbReference type="Proteomes" id="UP000287144">
    <property type="component" value="Unassembled WGS sequence"/>
</dbReference>
<feature type="region of interest" description="Disordered" evidence="1">
    <location>
        <begin position="15"/>
        <end position="53"/>
    </location>
</feature>
<evidence type="ECO:0000313" key="3">
    <source>
        <dbReference type="Proteomes" id="UP000287144"/>
    </source>
</evidence>
<proteinExistence type="predicted"/>